<comment type="caution">
    <text evidence="2">The sequence shown here is derived from an EMBL/GenBank/DDBJ whole genome shotgun (WGS) entry which is preliminary data.</text>
</comment>
<dbReference type="InterPro" id="IPR012902">
    <property type="entry name" value="N_methyl_site"/>
</dbReference>
<keyword evidence="1" id="KW-1133">Transmembrane helix</keyword>
<reference evidence="2 3" key="1">
    <citation type="submission" date="2018-05" db="EMBL/GenBank/DDBJ databases">
        <title>A metagenomic window into the 2 km-deep terrestrial subsurface aquifer revealed taxonomically and functionally diverse microbial community comprising novel uncultured bacterial lineages.</title>
        <authorList>
            <person name="Kadnikov V.V."/>
            <person name="Mardanov A.V."/>
            <person name="Beletsky A.V."/>
            <person name="Banks D."/>
            <person name="Pimenov N.V."/>
            <person name="Frank Y.A."/>
            <person name="Karnachuk O.V."/>
            <person name="Ravin N.V."/>
        </authorList>
    </citation>
    <scope>NUCLEOTIDE SEQUENCE [LARGE SCALE GENOMIC DNA]</scope>
    <source>
        <strain evidence="2">BY5</strain>
    </source>
</reference>
<evidence type="ECO:0000313" key="2">
    <source>
        <dbReference type="EMBL" id="RCK80221.1"/>
    </source>
</evidence>
<evidence type="ECO:0000313" key="3">
    <source>
        <dbReference type="Proteomes" id="UP000252355"/>
    </source>
</evidence>
<gene>
    <name evidence="2" type="ORF">OZSIB_3403</name>
</gene>
<organism evidence="2 3">
    <name type="scientific">Candidatus Ozemobacter sibiricus</name>
    <dbReference type="NCBI Taxonomy" id="2268124"/>
    <lineage>
        <taxon>Bacteria</taxon>
        <taxon>Candidatus Ozemobacteria</taxon>
        <taxon>Candidatus Ozemobacterales</taxon>
        <taxon>Candidatus Ozemobacteraceae</taxon>
        <taxon>Candidatus Ozemobacter</taxon>
    </lineage>
</organism>
<keyword evidence="1" id="KW-0812">Transmembrane</keyword>
<accession>A0A367ZSA2</accession>
<keyword evidence="1" id="KW-0472">Membrane</keyword>
<name>A0A367ZSA2_9BACT</name>
<dbReference type="Proteomes" id="UP000252355">
    <property type="component" value="Unassembled WGS sequence"/>
</dbReference>
<sequence length="143" mass="15848">MPCPPWSRRPPARPGFTLIEILLSLLVMAGSIGLYFTGMQAAELLDRQARGEDRAARVAERELELLKNDLLAARRPPQGVARGRFRLPPGWQTRLRWAPLAEEGTVRLAARVTQRAGVDLQVESFLFLPSLTAPAALPKRGSR</sequence>
<dbReference type="NCBIfam" id="TIGR02532">
    <property type="entry name" value="IV_pilin_GFxxxE"/>
    <property type="match status" value="1"/>
</dbReference>
<protein>
    <recommendedName>
        <fullName evidence="4">Prepilin-type N-terminal cleavage/methylation domain-containing protein</fullName>
    </recommendedName>
</protein>
<evidence type="ECO:0000256" key="1">
    <source>
        <dbReference type="SAM" id="Phobius"/>
    </source>
</evidence>
<evidence type="ECO:0008006" key="4">
    <source>
        <dbReference type="Google" id="ProtNLM"/>
    </source>
</evidence>
<feature type="transmembrane region" description="Helical" evidence="1">
    <location>
        <begin position="15"/>
        <end position="37"/>
    </location>
</feature>
<dbReference type="EMBL" id="QOQW01000007">
    <property type="protein sequence ID" value="RCK80221.1"/>
    <property type="molecule type" value="Genomic_DNA"/>
</dbReference>
<dbReference type="AlphaFoldDB" id="A0A367ZSA2"/>
<proteinExistence type="predicted"/>